<feature type="non-terminal residue" evidence="1">
    <location>
        <position position="1"/>
    </location>
</feature>
<dbReference type="AlphaFoldDB" id="A0A813VBE4"/>
<organism evidence="1 3">
    <name type="scientific">Didymodactylos carnosus</name>
    <dbReference type="NCBI Taxonomy" id="1234261"/>
    <lineage>
        <taxon>Eukaryota</taxon>
        <taxon>Metazoa</taxon>
        <taxon>Spiralia</taxon>
        <taxon>Gnathifera</taxon>
        <taxon>Rotifera</taxon>
        <taxon>Eurotatoria</taxon>
        <taxon>Bdelloidea</taxon>
        <taxon>Philodinida</taxon>
        <taxon>Philodinidae</taxon>
        <taxon>Didymodactylos</taxon>
    </lineage>
</organism>
<reference evidence="1" key="1">
    <citation type="submission" date="2021-02" db="EMBL/GenBank/DDBJ databases">
        <authorList>
            <person name="Nowell W R."/>
        </authorList>
    </citation>
    <scope>NUCLEOTIDE SEQUENCE</scope>
</reference>
<comment type="caution">
    <text evidence="1">The sequence shown here is derived from an EMBL/GenBank/DDBJ whole genome shotgun (WGS) entry which is preliminary data.</text>
</comment>
<accession>A0A813VBE4</accession>
<proteinExistence type="predicted"/>
<evidence type="ECO:0000313" key="2">
    <source>
        <dbReference type="EMBL" id="CAF3621384.1"/>
    </source>
</evidence>
<gene>
    <name evidence="1" type="ORF">GPM918_LOCUS5218</name>
    <name evidence="2" type="ORF">SRO942_LOCUS5218</name>
</gene>
<dbReference type="Proteomes" id="UP000663829">
    <property type="component" value="Unassembled WGS sequence"/>
</dbReference>
<name>A0A813VBE4_9BILA</name>
<evidence type="ECO:0000313" key="1">
    <source>
        <dbReference type="EMBL" id="CAF0834253.1"/>
    </source>
</evidence>
<sequence>TMAIGKKIVGQETRDLRQMYHYFDYNAWCDELNKNDANKKKKVKLTKKELDAIKRRKEEKKRKFRSKWLLDD</sequence>
<protein>
    <submittedName>
        <fullName evidence="1">Uncharacterized protein</fullName>
    </submittedName>
</protein>
<evidence type="ECO:0000313" key="3">
    <source>
        <dbReference type="Proteomes" id="UP000663829"/>
    </source>
</evidence>
<dbReference type="EMBL" id="CAJNOQ010000747">
    <property type="protein sequence ID" value="CAF0834253.1"/>
    <property type="molecule type" value="Genomic_DNA"/>
</dbReference>
<keyword evidence="3" id="KW-1185">Reference proteome</keyword>
<dbReference type="EMBL" id="CAJOBC010000747">
    <property type="protein sequence ID" value="CAF3621384.1"/>
    <property type="molecule type" value="Genomic_DNA"/>
</dbReference>
<dbReference type="Proteomes" id="UP000681722">
    <property type="component" value="Unassembled WGS sequence"/>
</dbReference>